<dbReference type="Pfam" id="PF12791">
    <property type="entry name" value="RsgI_N"/>
    <property type="match status" value="1"/>
</dbReference>
<dbReference type="Proteomes" id="UP000256869">
    <property type="component" value="Unassembled WGS sequence"/>
</dbReference>
<feature type="region of interest" description="Disordered" evidence="6">
    <location>
        <begin position="256"/>
        <end position="434"/>
    </location>
</feature>
<evidence type="ECO:0000313" key="9">
    <source>
        <dbReference type="EMBL" id="RED63815.1"/>
    </source>
</evidence>
<proteinExistence type="predicted"/>
<feature type="transmembrane region" description="Helical" evidence="7">
    <location>
        <begin position="54"/>
        <end position="74"/>
    </location>
</feature>
<sequence>MNSGTIMSLNKRTAVVLTQDGQFIRVKRLAGFEVGAEISGLKVVRANPRVRRRIWQGGAMASAMLLVLFAFLVFRAPPVVAYVTMDINPSIELGLDAKERVRELRAVNSEAQTLIEGMKYRGRNLETVMNELALRLVEEHAITLGKGEIVIASVPVKSLTKQWENAVTGKITRILNDASQQDDPANTTKLDVTTVSLPAEVRDEATANGVSSGKMAFWLVSESQGRDVTLERIKNESLTDIAAEWGGVHKVMSKYEDKQEISDDKGDKGVKNGKDDDKGDKGVKNGKDDKDDKGVKAGKDDKDDKGVKAGKDDKDDKGNKINVGKDGGKGGDFSKDEKNDDKKNDEKDNDKHVRGPNKEDSNTNYGKDNDDRPGHNGKGDNSRGADNKDKRDNDIDHYGNDRNDNKFDESHKNNWKRLLDKVKNNDKDENRKHR</sequence>
<dbReference type="AlphaFoldDB" id="A0A3D9IQ03"/>
<dbReference type="RefSeq" id="WP_115991932.1">
    <property type="nucleotide sequence ID" value="NZ_QRDY01000003.1"/>
</dbReference>
<dbReference type="OrthoDB" id="9800626at2"/>
<evidence type="ECO:0000256" key="3">
    <source>
        <dbReference type="ARBA" id="ARBA00022692"/>
    </source>
</evidence>
<keyword evidence="2" id="KW-1003">Cell membrane</keyword>
<accession>A0A3D9IQ03</accession>
<evidence type="ECO:0000256" key="1">
    <source>
        <dbReference type="ARBA" id="ARBA00004162"/>
    </source>
</evidence>
<comment type="caution">
    <text evidence="9">The sequence shown here is derived from an EMBL/GenBank/DDBJ whole genome shotgun (WGS) entry which is preliminary data.</text>
</comment>
<feature type="domain" description="RsgI N-terminal anti-sigma" evidence="8">
    <location>
        <begin position="2"/>
        <end position="49"/>
    </location>
</feature>
<feature type="compositionally biased region" description="Basic and acidic residues" evidence="6">
    <location>
        <begin position="256"/>
        <end position="319"/>
    </location>
</feature>
<dbReference type="InterPro" id="IPR024449">
    <property type="entry name" value="Anti-sigma_RsgI_N"/>
</dbReference>
<comment type="subcellular location">
    <subcellularLocation>
        <location evidence="1">Cell membrane</location>
        <topology evidence="1">Single-pass membrane protein</topology>
    </subcellularLocation>
</comment>
<evidence type="ECO:0000256" key="4">
    <source>
        <dbReference type="ARBA" id="ARBA00022989"/>
    </source>
</evidence>
<evidence type="ECO:0000259" key="8">
    <source>
        <dbReference type="PROSITE" id="PS51849"/>
    </source>
</evidence>
<protein>
    <submittedName>
        <fullName evidence="9">Anti-sigma factor-like protein</fullName>
    </submittedName>
</protein>
<dbReference type="InterPro" id="IPR055431">
    <property type="entry name" value="RsgI_M"/>
</dbReference>
<evidence type="ECO:0000256" key="7">
    <source>
        <dbReference type="SAM" id="Phobius"/>
    </source>
</evidence>
<name>A0A3D9IQ03_9BACL</name>
<evidence type="ECO:0000313" key="10">
    <source>
        <dbReference type="Proteomes" id="UP000256869"/>
    </source>
</evidence>
<gene>
    <name evidence="9" type="ORF">DFP95_10355</name>
</gene>
<evidence type="ECO:0000256" key="5">
    <source>
        <dbReference type="ARBA" id="ARBA00023136"/>
    </source>
</evidence>
<dbReference type="Pfam" id="PF23750">
    <property type="entry name" value="RsgI_M"/>
    <property type="match status" value="1"/>
</dbReference>
<evidence type="ECO:0000256" key="2">
    <source>
        <dbReference type="ARBA" id="ARBA00022475"/>
    </source>
</evidence>
<feature type="compositionally biased region" description="Basic and acidic residues" evidence="6">
    <location>
        <begin position="326"/>
        <end position="434"/>
    </location>
</feature>
<keyword evidence="3 7" id="KW-0812">Transmembrane</keyword>
<reference evidence="9 10" key="1">
    <citation type="submission" date="2018-07" db="EMBL/GenBank/DDBJ databases">
        <title>Genomic Encyclopedia of Type Strains, Phase III (KMG-III): the genomes of soil and plant-associated and newly described type strains.</title>
        <authorList>
            <person name="Whitman W."/>
        </authorList>
    </citation>
    <scope>NUCLEOTIDE SEQUENCE [LARGE SCALE GENOMIC DNA]</scope>
    <source>
        <strain evidence="9 10">CECT 8236</strain>
    </source>
</reference>
<keyword evidence="5 7" id="KW-0472">Membrane</keyword>
<evidence type="ECO:0000256" key="6">
    <source>
        <dbReference type="SAM" id="MobiDB-lite"/>
    </source>
</evidence>
<dbReference type="GO" id="GO:0005886">
    <property type="term" value="C:plasma membrane"/>
    <property type="evidence" value="ECO:0007669"/>
    <property type="project" value="UniProtKB-SubCell"/>
</dbReference>
<keyword evidence="10" id="KW-1185">Reference proteome</keyword>
<dbReference type="PROSITE" id="PS51849">
    <property type="entry name" value="RSGI_N"/>
    <property type="match status" value="1"/>
</dbReference>
<organism evidence="9 10">
    <name type="scientific">Cohnella lupini</name>
    <dbReference type="NCBI Taxonomy" id="1294267"/>
    <lineage>
        <taxon>Bacteria</taxon>
        <taxon>Bacillati</taxon>
        <taxon>Bacillota</taxon>
        <taxon>Bacilli</taxon>
        <taxon>Bacillales</taxon>
        <taxon>Paenibacillaceae</taxon>
        <taxon>Cohnella</taxon>
    </lineage>
</organism>
<dbReference type="EMBL" id="QRDY01000003">
    <property type="protein sequence ID" value="RED63815.1"/>
    <property type="molecule type" value="Genomic_DNA"/>
</dbReference>
<keyword evidence="4 7" id="KW-1133">Transmembrane helix</keyword>